<dbReference type="InterPro" id="IPR041698">
    <property type="entry name" value="Methyltransf_25"/>
</dbReference>
<name>A0A8K0TTW7_9PEZI</name>
<dbReference type="Gene3D" id="3.40.50.150">
    <property type="entry name" value="Vaccinia Virus protein VP39"/>
    <property type="match status" value="1"/>
</dbReference>
<evidence type="ECO:0000313" key="4">
    <source>
        <dbReference type="Proteomes" id="UP000813385"/>
    </source>
</evidence>
<dbReference type="GO" id="GO:0008168">
    <property type="term" value="F:methyltransferase activity"/>
    <property type="evidence" value="ECO:0007669"/>
    <property type="project" value="UniProtKB-KW"/>
</dbReference>
<dbReference type="AlphaFoldDB" id="A0A8K0TTW7"/>
<comment type="similarity">
    <text evidence="1">Belongs to the methyltransferase superfamily. LaeA methyltransferase family.</text>
</comment>
<dbReference type="PANTHER" id="PTHR43591:SF110">
    <property type="entry name" value="RHODANESE DOMAIN-CONTAINING PROTEIN"/>
    <property type="match status" value="1"/>
</dbReference>
<organism evidence="3 4">
    <name type="scientific">Plectosphaerella cucumerina</name>
    <dbReference type="NCBI Taxonomy" id="40658"/>
    <lineage>
        <taxon>Eukaryota</taxon>
        <taxon>Fungi</taxon>
        <taxon>Dikarya</taxon>
        <taxon>Ascomycota</taxon>
        <taxon>Pezizomycotina</taxon>
        <taxon>Sordariomycetes</taxon>
        <taxon>Hypocreomycetidae</taxon>
        <taxon>Glomerellales</taxon>
        <taxon>Plectosphaerellaceae</taxon>
        <taxon>Plectosphaerella</taxon>
    </lineage>
</organism>
<gene>
    <name evidence="3" type="ORF">B0T11DRAFT_1577</name>
</gene>
<keyword evidence="4" id="KW-1185">Reference proteome</keyword>
<keyword evidence="3" id="KW-0489">Methyltransferase</keyword>
<dbReference type="SUPFAM" id="SSF53335">
    <property type="entry name" value="S-adenosyl-L-methionine-dependent methyltransferases"/>
    <property type="match status" value="1"/>
</dbReference>
<reference evidence="3" key="1">
    <citation type="journal article" date="2021" name="Nat. Commun.">
        <title>Genetic determinants of endophytism in the Arabidopsis root mycobiome.</title>
        <authorList>
            <person name="Mesny F."/>
            <person name="Miyauchi S."/>
            <person name="Thiergart T."/>
            <person name="Pickel B."/>
            <person name="Atanasova L."/>
            <person name="Karlsson M."/>
            <person name="Huettel B."/>
            <person name="Barry K.W."/>
            <person name="Haridas S."/>
            <person name="Chen C."/>
            <person name="Bauer D."/>
            <person name="Andreopoulos W."/>
            <person name="Pangilinan J."/>
            <person name="LaButti K."/>
            <person name="Riley R."/>
            <person name="Lipzen A."/>
            <person name="Clum A."/>
            <person name="Drula E."/>
            <person name="Henrissat B."/>
            <person name="Kohler A."/>
            <person name="Grigoriev I.V."/>
            <person name="Martin F.M."/>
            <person name="Hacquard S."/>
        </authorList>
    </citation>
    <scope>NUCLEOTIDE SEQUENCE</scope>
    <source>
        <strain evidence="3">MPI-CAGE-AT-0016</strain>
    </source>
</reference>
<accession>A0A8K0TTW7</accession>
<protein>
    <submittedName>
        <fullName evidence="3">Methyltransferase domain-containing protein</fullName>
    </submittedName>
</protein>
<keyword evidence="3" id="KW-0808">Transferase</keyword>
<dbReference type="Pfam" id="PF13649">
    <property type="entry name" value="Methyltransf_25"/>
    <property type="match status" value="1"/>
</dbReference>
<dbReference type="PANTHER" id="PTHR43591">
    <property type="entry name" value="METHYLTRANSFERASE"/>
    <property type="match status" value="1"/>
</dbReference>
<dbReference type="EMBL" id="JAGPXD010000001">
    <property type="protein sequence ID" value="KAH7374563.1"/>
    <property type="molecule type" value="Genomic_DNA"/>
</dbReference>
<sequence>MSQISRTYATTSVDEMKKIYDDWASSYDKELAEATQDYVGPAVAALYVVRALGFDRINESVQILDAGCGTGLVGVELAKRGARIIDGVDLSPGMLRVAERTSAYRSLKAVDLSGPLARPDRSYDVVVCVGTMTQGHVGPAALDEFLRVTRPGGFVIATILGSIWEPEGYEARVKKLVGDGKAAFVSAELEDYRRGAGVQARMLVLQAL</sequence>
<evidence type="ECO:0000256" key="1">
    <source>
        <dbReference type="ARBA" id="ARBA00038158"/>
    </source>
</evidence>
<feature type="domain" description="Methyltransferase" evidence="2">
    <location>
        <begin position="63"/>
        <end position="153"/>
    </location>
</feature>
<evidence type="ECO:0000259" key="2">
    <source>
        <dbReference type="Pfam" id="PF13649"/>
    </source>
</evidence>
<dbReference type="InterPro" id="IPR029063">
    <property type="entry name" value="SAM-dependent_MTases_sf"/>
</dbReference>
<dbReference type="CDD" id="cd02440">
    <property type="entry name" value="AdoMet_MTases"/>
    <property type="match status" value="1"/>
</dbReference>
<dbReference type="Proteomes" id="UP000813385">
    <property type="component" value="Unassembled WGS sequence"/>
</dbReference>
<evidence type="ECO:0000313" key="3">
    <source>
        <dbReference type="EMBL" id="KAH7374563.1"/>
    </source>
</evidence>
<proteinExistence type="inferred from homology"/>
<comment type="caution">
    <text evidence="3">The sequence shown here is derived from an EMBL/GenBank/DDBJ whole genome shotgun (WGS) entry which is preliminary data.</text>
</comment>
<dbReference type="OrthoDB" id="66144at2759"/>
<dbReference type="GO" id="GO:0032259">
    <property type="term" value="P:methylation"/>
    <property type="evidence" value="ECO:0007669"/>
    <property type="project" value="UniProtKB-KW"/>
</dbReference>